<evidence type="ECO:0000313" key="1">
    <source>
        <dbReference type="EMBL" id="JAH04439.1"/>
    </source>
</evidence>
<dbReference type="AlphaFoldDB" id="A0A0E9PIU7"/>
<proteinExistence type="predicted"/>
<reference evidence="1" key="2">
    <citation type="journal article" date="2015" name="Fish Shellfish Immunol.">
        <title>Early steps in the European eel (Anguilla anguilla)-Vibrio vulnificus interaction in the gills: Role of the RtxA13 toxin.</title>
        <authorList>
            <person name="Callol A."/>
            <person name="Pajuelo D."/>
            <person name="Ebbesson L."/>
            <person name="Teles M."/>
            <person name="MacKenzie S."/>
            <person name="Amaro C."/>
        </authorList>
    </citation>
    <scope>NUCLEOTIDE SEQUENCE</scope>
</reference>
<name>A0A0E9PIU7_ANGAN</name>
<sequence>MTKYDELKIQCLPYSRL</sequence>
<dbReference type="EMBL" id="GBXM01104138">
    <property type="protein sequence ID" value="JAH04439.1"/>
    <property type="molecule type" value="Transcribed_RNA"/>
</dbReference>
<reference evidence="1" key="1">
    <citation type="submission" date="2014-11" db="EMBL/GenBank/DDBJ databases">
        <authorList>
            <person name="Amaro Gonzalez C."/>
        </authorList>
    </citation>
    <scope>NUCLEOTIDE SEQUENCE</scope>
</reference>
<organism evidence="1">
    <name type="scientific">Anguilla anguilla</name>
    <name type="common">European freshwater eel</name>
    <name type="synonym">Muraena anguilla</name>
    <dbReference type="NCBI Taxonomy" id="7936"/>
    <lineage>
        <taxon>Eukaryota</taxon>
        <taxon>Metazoa</taxon>
        <taxon>Chordata</taxon>
        <taxon>Craniata</taxon>
        <taxon>Vertebrata</taxon>
        <taxon>Euteleostomi</taxon>
        <taxon>Actinopterygii</taxon>
        <taxon>Neopterygii</taxon>
        <taxon>Teleostei</taxon>
        <taxon>Anguilliformes</taxon>
        <taxon>Anguillidae</taxon>
        <taxon>Anguilla</taxon>
    </lineage>
</organism>
<protein>
    <submittedName>
        <fullName evidence="1">Uncharacterized protein</fullName>
    </submittedName>
</protein>
<accession>A0A0E9PIU7</accession>